<organism evidence="7">
    <name type="scientific">Kitasatospora camelliae</name>
    <dbReference type="NCBI Taxonomy" id="3156397"/>
    <lineage>
        <taxon>Bacteria</taxon>
        <taxon>Bacillati</taxon>
        <taxon>Actinomycetota</taxon>
        <taxon>Actinomycetes</taxon>
        <taxon>Kitasatosporales</taxon>
        <taxon>Streptomycetaceae</taxon>
        <taxon>Kitasatospora</taxon>
    </lineage>
</organism>
<feature type="domain" description="RNA polymerase sigma-70 region 2" evidence="6">
    <location>
        <begin position="29"/>
        <end position="93"/>
    </location>
</feature>
<evidence type="ECO:0000256" key="3">
    <source>
        <dbReference type="ARBA" id="ARBA00023125"/>
    </source>
</evidence>
<sequence>MDTDWSDLNADVDAARGGDPEALDRVMTASLPLVHGIVNRALNTREDADDIVQETMASALQGLHKLRDPGAYRSWLASVTLNELRRAWRRRRRAPTQEAGDDLPDPDAEFVDAALLRLSLAEAGRELAESVGWLDPGDVRLLSLLRLEIRGGLTRREVARTLGVTPCHAGVRIQRMKERLTRSRRVVRALAAVPGCPGLDAVTADWDGRTSALWRKRILRHIRRCATCPGQQDELLSVAALLPWIDPCIDLPAPRQPDPSEG</sequence>
<evidence type="ECO:0000259" key="6">
    <source>
        <dbReference type="Pfam" id="PF04542"/>
    </source>
</evidence>
<dbReference type="GO" id="GO:0003677">
    <property type="term" value="F:DNA binding"/>
    <property type="evidence" value="ECO:0007669"/>
    <property type="project" value="UniProtKB-KW"/>
</dbReference>
<keyword evidence="4 5" id="KW-0804">Transcription</keyword>
<dbReference type="PROSITE" id="PS01063">
    <property type="entry name" value="SIGMA70_ECF"/>
    <property type="match status" value="1"/>
</dbReference>
<dbReference type="GO" id="GO:0006352">
    <property type="term" value="P:DNA-templated transcription initiation"/>
    <property type="evidence" value="ECO:0007669"/>
    <property type="project" value="InterPro"/>
</dbReference>
<dbReference type="KEGG" id="kcm:ABWK59_34375"/>
<gene>
    <name evidence="7" type="ORF">ABWK59_34375</name>
</gene>
<comment type="similarity">
    <text evidence="5">Belongs to the sigma-70 factor family. ECF subfamily.</text>
</comment>
<dbReference type="AlphaFoldDB" id="A0AAU8K8R3"/>
<dbReference type="EMBL" id="CP159872">
    <property type="protein sequence ID" value="XCM83657.1"/>
    <property type="molecule type" value="Genomic_DNA"/>
</dbReference>
<evidence type="ECO:0000256" key="5">
    <source>
        <dbReference type="RuleBase" id="RU000716"/>
    </source>
</evidence>
<name>A0AAU8K8R3_9ACTN</name>
<evidence type="ECO:0000313" key="7">
    <source>
        <dbReference type="EMBL" id="XCM83657.1"/>
    </source>
</evidence>
<protein>
    <recommendedName>
        <fullName evidence="5">RNA polymerase sigma factor</fullName>
    </recommendedName>
</protein>
<dbReference type="PANTHER" id="PTHR43133">
    <property type="entry name" value="RNA POLYMERASE ECF-TYPE SIGMA FACTO"/>
    <property type="match status" value="1"/>
</dbReference>
<evidence type="ECO:0000256" key="1">
    <source>
        <dbReference type="ARBA" id="ARBA00023015"/>
    </source>
</evidence>
<proteinExistence type="inferred from homology"/>
<dbReference type="PANTHER" id="PTHR43133:SF8">
    <property type="entry name" value="RNA POLYMERASE SIGMA FACTOR HI_1459-RELATED"/>
    <property type="match status" value="1"/>
</dbReference>
<dbReference type="InterPro" id="IPR007627">
    <property type="entry name" value="RNA_pol_sigma70_r2"/>
</dbReference>
<dbReference type="InterPro" id="IPR014284">
    <property type="entry name" value="RNA_pol_sigma-70_dom"/>
</dbReference>
<dbReference type="NCBIfam" id="TIGR02937">
    <property type="entry name" value="sigma70-ECF"/>
    <property type="match status" value="1"/>
</dbReference>
<dbReference type="InterPro" id="IPR000838">
    <property type="entry name" value="RNA_pol_sigma70_ECF_CS"/>
</dbReference>
<evidence type="ECO:0000256" key="2">
    <source>
        <dbReference type="ARBA" id="ARBA00023082"/>
    </source>
</evidence>
<reference evidence="7" key="1">
    <citation type="submission" date="2024-06" db="EMBL/GenBank/DDBJ databases">
        <title>The genome sequences of Kitasatospora sp. strain HUAS MG31.</title>
        <authorList>
            <person name="Mo P."/>
        </authorList>
    </citation>
    <scope>NUCLEOTIDE SEQUENCE</scope>
    <source>
        <strain evidence="7">HUAS MG31</strain>
    </source>
</reference>
<dbReference type="InterPro" id="IPR013325">
    <property type="entry name" value="RNA_pol_sigma_r2"/>
</dbReference>
<dbReference type="GO" id="GO:0016987">
    <property type="term" value="F:sigma factor activity"/>
    <property type="evidence" value="ECO:0007669"/>
    <property type="project" value="UniProtKB-KW"/>
</dbReference>
<dbReference type="InterPro" id="IPR039425">
    <property type="entry name" value="RNA_pol_sigma-70-like"/>
</dbReference>
<keyword evidence="1 5" id="KW-0805">Transcription regulation</keyword>
<keyword evidence="3 5" id="KW-0238">DNA-binding</keyword>
<evidence type="ECO:0000256" key="4">
    <source>
        <dbReference type="ARBA" id="ARBA00023163"/>
    </source>
</evidence>
<dbReference type="Gene3D" id="1.10.1740.10">
    <property type="match status" value="1"/>
</dbReference>
<dbReference type="RefSeq" id="WP_354644593.1">
    <property type="nucleotide sequence ID" value="NZ_CP159872.1"/>
</dbReference>
<keyword evidence="2 5" id="KW-0731">Sigma factor</keyword>
<accession>A0AAU8K8R3</accession>
<dbReference type="Pfam" id="PF04542">
    <property type="entry name" value="Sigma70_r2"/>
    <property type="match status" value="1"/>
</dbReference>
<dbReference type="SUPFAM" id="SSF88946">
    <property type="entry name" value="Sigma2 domain of RNA polymerase sigma factors"/>
    <property type="match status" value="1"/>
</dbReference>